<dbReference type="NCBIfam" id="TIGR01076">
    <property type="entry name" value="sortase_fam"/>
    <property type="match status" value="1"/>
</dbReference>
<gene>
    <name evidence="5" type="ORF">K8V42_09065</name>
</gene>
<keyword evidence="3" id="KW-0175">Coiled coil</keyword>
<feature type="active site" description="Acyl-thioester intermediate" evidence="2">
    <location>
        <position position="232"/>
    </location>
</feature>
<comment type="caution">
    <text evidence="5">The sequence shown here is derived from an EMBL/GenBank/DDBJ whole genome shotgun (WGS) entry which is preliminary data.</text>
</comment>
<evidence type="ECO:0000256" key="4">
    <source>
        <dbReference type="SAM" id="Phobius"/>
    </source>
</evidence>
<dbReference type="GO" id="GO:0016787">
    <property type="term" value="F:hydrolase activity"/>
    <property type="evidence" value="ECO:0007669"/>
    <property type="project" value="UniProtKB-KW"/>
</dbReference>
<dbReference type="SUPFAM" id="SSF63817">
    <property type="entry name" value="Sortase"/>
    <property type="match status" value="1"/>
</dbReference>
<proteinExistence type="predicted"/>
<reference evidence="5" key="2">
    <citation type="submission" date="2021-11" db="EMBL/GenBank/DDBJ databases">
        <authorList>
            <person name="Gilroy R."/>
        </authorList>
    </citation>
    <scope>NUCLEOTIDE SEQUENCE</scope>
    <source>
        <strain evidence="5">150</strain>
    </source>
</reference>
<dbReference type="Gene3D" id="2.40.260.10">
    <property type="entry name" value="Sortase"/>
    <property type="match status" value="1"/>
</dbReference>
<evidence type="ECO:0000256" key="2">
    <source>
        <dbReference type="PIRSR" id="PIRSR605754-1"/>
    </source>
</evidence>
<feature type="active site" description="Proton donor/acceptor" evidence="2">
    <location>
        <position position="170"/>
    </location>
</feature>
<dbReference type="InterPro" id="IPR005754">
    <property type="entry name" value="Sortase"/>
</dbReference>
<dbReference type="CDD" id="cd05827">
    <property type="entry name" value="Sortase_C"/>
    <property type="match status" value="1"/>
</dbReference>
<organism evidence="5 6">
    <name type="scientific">Enterococcus aquimarinus</name>
    <dbReference type="NCBI Taxonomy" id="328396"/>
    <lineage>
        <taxon>Bacteria</taxon>
        <taxon>Bacillati</taxon>
        <taxon>Bacillota</taxon>
        <taxon>Bacilli</taxon>
        <taxon>Lactobacillales</taxon>
        <taxon>Enterococcaceae</taxon>
        <taxon>Enterococcus</taxon>
    </lineage>
</organism>
<evidence type="ECO:0000313" key="6">
    <source>
        <dbReference type="Proteomes" id="UP000813384"/>
    </source>
</evidence>
<dbReference type="EMBL" id="JAJJVO010000133">
    <property type="protein sequence ID" value="MCC9274424.1"/>
    <property type="molecule type" value="Genomic_DNA"/>
</dbReference>
<dbReference type="NCBIfam" id="NF033745">
    <property type="entry name" value="class_C_sortase"/>
    <property type="match status" value="1"/>
</dbReference>
<keyword evidence="4" id="KW-0472">Membrane</keyword>
<keyword evidence="1" id="KW-0378">Hydrolase</keyword>
<reference evidence="5" key="1">
    <citation type="journal article" date="2021" name="PeerJ">
        <title>Extensive microbial diversity within the chicken gut microbiome revealed by metagenomics and culture.</title>
        <authorList>
            <person name="Gilroy R."/>
            <person name="Ravi A."/>
            <person name="Getino M."/>
            <person name="Pursley I."/>
            <person name="Horton D.L."/>
            <person name="Alikhan N.F."/>
            <person name="Baker D."/>
            <person name="Gharbi K."/>
            <person name="Hall N."/>
            <person name="Watson M."/>
            <person name="Adriaenssens E.M."/>
            <person name="Foster-Nyarko E."/>
            <person name="Jarju S."/>
            <person name="Secka A."/>
            <person name="Antonio M."/>
            <person name="Oren A."/>
            <person name="Chaudhuri R.R."/>
            <person name="La Ragione R."/>
            <person name="Hildebrand F."/>
            <person name="Pallen M.J."/>
        </authorList>
    </citation>
    <scope>NUCLEOTIDE SEQUENCE</scope>
    <source>
        <strain evidence="5">150</strain>
    </source>
</reference>
<feature type="transmembrane region" description="Helical" evidence="4">
    <location>
        <begin position="20"/>
        <end position="40"/>
    </location>
</feature>
<protein>
    <submittedName>
        <fullName evidence="5">Class C sortase</fullName>
    </submittedName>
</protein>
<dbReference type="InterPro" id="IPR023365">
    <property type="entry name" value="Sortase_dom-sf"/>
</dbReference>
<dbReference type="AlphaFoldDB" id="A0A9E4DSE8"/>
<sequence>MKAKKKNHSLLKDERINLILKIVMAGLFLTGAIIFSYPFVADAINNYYDQIRIEEMQAKSDKQNKEQIQAQRAELEQKNQALLEEGKLNNIPGMGLVEDPFTTVVDNTQNLGSDYFEKYTIGAIYIPTIHVSLPLFSETNSILLEKGATVLQGTSFPIGGPNSHSVITGHSGLPNQRLFTDLEQLKKGDFFFVEITGEKLSYQIEAFETVLPHEIDSLKIREGEDLVTLLTCTPYMINTHRLLVTGKRVSFPEEELKKEIQTTQTYHKRRFQVYMMLIPLFSALFFYWIWRKYVYYQSIKQRYDFNFYLLKENQPQVGVPFVLMDKKGRTVFRDNEEPFRVTSEEDGLVSFKQIPGGIYRAVRSSGAPLSVKGKVFFLHDRYFKIMRPIKLWRRTKLNKIDIINEVTSHEKEKE</sequence>
<dbReference type="Pfam" id="PF04203">
    <property type="entry name" value="Sortase"/>
    <property type="match status" value="1"/>
</dbReference>
<name>A0A9E4DSE8_9ENTE</name>
<accession>A0A9E4DSE8</accession>
<evidence type="ECO:0000256" key="3">
    <source>
        <dbReference type="SAM" id="Coils"/>
    </source>
</evidence>
<keyword evidence="4" id="KW-1133">Transmembrane helix</keyword>
<evidence type="ECO:0000256" key="1">
    <source>
        <dbReference type="ARBA" id="ARBA00022801"/>
    </source>
</evidence>
<feature type="transmembrane region" description="Helical" evidence="4">
    <location>
        <begin position="271"/>
        <end position="290"/>
    </location>
</feature>
<evidence type="ECO:0000313" key="5">
    <source>
        <dbReference type="EMBL" id="MCC9274424.1"/>
    </source>
</evidence>
<dbReference type="Proteomes" id="UP000813384">
    <property type="component" value="Unassembled WGS sequence"/>
</dbReference>
<keyword evidence="4" id="KW-0812">Transmembrane</keyword>
<dbReference type="InterPro" id="IPR042002">
    <property type="entry name" value="Sortase_C"/>
</dbReference>
<feature type="coiled-coil region" evidence="3">
    <location>
        <begin position="53"/>
        <end position="85"/>
    </location>
</feature>